<keyword evidence="7 14" id="KW-0547">Nucleotide-binding</keyword>
<comment type="catalytic activity">
    <reaction evidence="12 14">
        <text>2 cob(II)yrinate a,c diamide + reduced [electron-transfer flavoprotein] + 2 ATP = 2 adenosylcob(III)yrinate a,c-diamide + 2 triphosphate + oxidized [electron-transfer flavoprotein] + 3 H(+)</text>
        <dbReference type="Rhea" id="RHEA:11528"/>
        <dbReference type="Rhea" id="RHEA-COMP:10685"/>
        <dbReference type="Rhea" id="RHEA-COMP:10686"/>
        <dbReference type="ChEBI" id="CHEBI:15378"/>
        <dbReference type="ChEBI" id="CHEBI:18036"/>
        <dbReference type="ChEBI" id="CHEBI:30616"/>
        <dbReference type="ChEBI" id="CHEBI:57692"/>
        <dbReference type="ChEBI" id="CHEBI:58307"/>
        <dbReference type="ChEBI" id="CHEBI:58503"/>
        <dbReference type="ChEBI" id="CHEBI:58537"/>
        <dbReference type="EC" id="2.5.1.17"/>
    </reaction>
</comment>
<evidence type="ECO:0000256" key="2">
    <source>
        <dbReference type="ARBA" id="ARBA00007487"/>
    </source>
</evidence>
<evidence type="ECO:0000256" key="9">
    <source>
        <dbReference type="ARBA" id="ARBA00031529"/>
    </source>
</evidence>
<evidence type="ECO:0000256" key="1">
    <source>
        <dbReference type="ARBA" id="ARBA00005121"/>
    </source>
</evidence>
<dbReference type="GO" id="GO:0008817">
    <property type="term" value="F:corrinoid adenosyltransferase activity"/>
    <property type="evidence" value="ECO:0007669"/>
    <property type="project" value="UniProtKB-UniRule"/>
</dbReference>
<dbReference type="InterPro" id="IPR029499">
    <property type="entry name" value="PduO-typ"/>
</dbReference>
<comment type="similarity">
    <text evidence="2 14">Belongs to the Cob(I)alamin adenosyltransferase family.</text>
</comment>
<dbReference type="SUPFAM" id="SSF89028">
    <property type="entry name" value="Cobalamin adenosyltransferase-like"/>
    <property type="match status" value="1"/>
</dbReference>
<evidence type="ECO:0000256" key="7">
    <source>
        <dbReference type="ARBA" id="ARBA00022741"/>
    </source>
</evidence>
<feature type="domain" description="Cobalamin adenosyltransferase-like" evidence="15">
    <location>
        <begin position="8"/>
        <end position="178"/>
    </location>
</feature>
<name>A0A516G6T2_9MICO</name>
<evidence type="ECO:0000256" key="10">
    <source>
        <dbReference type="ARBA" id="ARBA00033334"/>
    </source>
</evidence>
<keyword evidence="6 14" id="KW-0808">Transferase</keyword>
<evidence type="ECO:0000256" key="12">
    <source>
        <dbReference type="ARBA" id="ARBA00048555"/>
    </source>
</evidence>
<organism evidence="16 17">
    <name type="scientific">Ornithinimicrobium ciconiae</name>
    <dbReference type="NCBI Taxonomy" id="2594265"/>
    <lineage>
        <taxon>Bacteria</taxon>
        <taxon>Bacillati</taxon>
        <taxon>Actinomycetota</taxon>
        <taxon>Actinomycetes</taxon>
        <taxon>Micrococcales</taxon>
        <taxon>Ornithinimicrobiaceae</taxon>
        <taxon>Ornithinimicrobium</taxon>
    </lineage>
</organism>
<dbReference type="Pfam" id="PF01923">
    <property type="entry name" value="Cob_adeno_trans"/>
    <property type="match status" value="1"/>
</dbReference>
<comment type="pathway">
    <text evidence="1 14">Cofactor biosynthesis; adenosylcobalamin biosynthesis; adenosylcobalamin from cob(II)yrinate a,c-diamide: step 2/7.</text>
</comment>
<dbReference type="NCBIfam" id="TIGR00636">
    <property type="entry name" value="PduO_Nterm"/>
    <property type="match status" value="1"/>
</dbReference>
<keyword evidence="5 14" id="KW-0169">Cobalamin biosynthesis</keyword>
<evidence type="ECO:0000256" key="8">
    <source>
        <dbReference type="ARBA" id="ARBA00022840"/>
    </source>
</evidence>
<gene>
    <name evidence="16" type="ORF">FNH13_01870</name>
</gene>
<keyword evidence="17" id="KW-1185">Reference proteome</keyword>
<keyword evidence="8 14" id="KW-0067">ATP-binding</keyword>
<evidence type="ECO:0000313" key="16">
    <source>
        <dbReference type="EMBL" id="QDO87228.1"/>
    </source>
</evidence>
<dbReference type="Proteomes" id="UP000315395">
    <property type="component" value="Chromosome"/>
</dbReference>
<evidence type="ECO:0000256" key="3">
    <source>
        <dbReference type="ARBA" id="ARBA00012454"/>
    </source>
</evidence>
<evidence type="ECO:0000256" key="14">
    <source>
        <dbReference type="RuleBase" id="RU366026"/>
    </source>
</evidence>
<proteinExistence type="inferred from homology"/>
<dbReference type="PANTHER" id="PTHR12213">
    <property type="entry name" value="CORRINOID ADENOSYLTRANSFERASE"/>
    <property type="match status" value="1"/>
</dbReference>
<dbReference type="RefSeq" id="WP_143781886.1">
    <property type="nucleotide sequence ID" value="NZ_CP041616.1"/>
</dbReference>
<dbReference type="GO" id="GO:0005524">
    <property type="term" value="F:ATP binding"/>
    <property type="evidence" value="ECO:0007669"/>
    <property type="project" value="UniProtKB-UniRule"/>
</dbReference>
<evidence type="ECO:0000259" key="15">
    <source>
        <dbReference type="Pfam" id="PF01923"/>
    </source>
</evidence>
<reference evidence="16 17" key="1">
    <citation type="submission" date="2019-07" db="EMBL/GenBank/DDBJ databases">
        <title>complete genome sequencing of Ornithinimicrobium sp. H23M54.</title>
        <authorList>
            <person name="Bae J.-W."/>
            <person name="Lee S.-Y."/>
        </authorList>
    </citation>
    <scope>NUCLEOTIDE SEQUENCE [LARGE SCALE GENOMIC DNA]</scope>
    <source>
        <strain evidence="16 17">H23M54</strain>
    </source>
</reference>
<dbReference type="PANTHER" id="PTHR12213:SF0">
    <property type="entry name" value="CORRINOID ADENOSYLTRANSFERASE MMAB"/>
    <property type="match status" value="1"/>
</dbReference>
<dbReference type="OrthoDB" id="9778896at2"/>
<evidence type="ECO:0000313" key="17">
    <source>
        <dbReference type="Proteomes" id="UP000315395"/>
    </source>
</evidence>
<dbReference type="KEGG" id="orz:FNH13_01870"/>
<dbReference type="GO" id="GO:0009236">
    <property type="term" value="P:cobalamin biosynthetic process"/>
    <property type="evidence" value="ECO:0007669"/>
    <property type="project" value="UniProtKB-UniRule"/>
</dbReference>
<protein>
    <recommendedName>
        <fullName evidence="4 14">Corrinoid adenosyltransferase</fullName>
        <ecNumber evidence="3 14">2.5.1.17</ecNumber>
    </recommendedName>
    <alternativeName>
        <fullName evidence="9 14">Cob(II)alamin adenosyltransferase</fullName>
    </alternativeName>
    <alternativeName>
        <fullName evidence="11 14">Cob(II)yrinic acid a,c-diamide adenosyltransferase</fullName>
    </alternativeName>
    <alternativeName>
        <fullName evidence="10 14">Cobinamide/cobalamin adenosyltransferase</fullName>
    </alternativeName>
</protein>
<dbReference type="Gene3D" id="1.20.1200.10">
    <property type="entry name" value="Cobalamin adenosyltransferase-like"/>
    <property type="match status" value="1"/>
</dbReference>
<sequence>MAGEASAIYTKTGDDGTTGRLFGGRLGKDDALVEACGDTDEAVAVLGGARQALGDEGDAALAELVLRLQRELFVVGADLMTNPRARDRGTPGQSQVSPGMIDALERTIDDLVAERPLQPVFIVPGATRASVALDVARTVVRRAERHTIAAARAGADVSDQVLVYLNRLSDLLFVLARRAAGEVQEPPSHD</sequence>
<comment type="catalytic activity">
    <reaction evidence="13 14">
        <text>2 cob(II)alamin + reduced [electron-transfer flavoprotein] + 2 ATP = 2 adenosylcob(III)alamin + 2 triphosphate + oxidized [electron-transfer flavoprotein] + 3 H(+)</text>
        <dbReference type="Rhea" id="RHEA:28671"/>
        <dbReference type="Rhea" id="RHEA-COMP:10685"/>
        <dbReference type="Rhea" id="RHEA-COMP:10686"/>
        <dbReference type="ChEBI" id="CHEBI:15378"/>
        <dbReference type="ChEBI" id="CHEBI:16304"/>
        <dbReference type="ChEBI" id="CHEBI:18036"/>
        <dbReference type="ChEBI" id="CHEBI:18408"/>
        <dbReference type="ChEBI" id="CHEBI:30616"/>
        <dbReference type="ChEBI" id="CHEBI:57692"/>
        <dbReference type="ChEBI" id="CHEBI:58307"/>
        <dbReference type="EC" id="2.5.1.17"/>
    </reaction>
</comment>
<evidence type="ECO:0000256" key="5">
    <source>
        <dbReference type="ARBA" id="ARBA00022573"/>
    </source>
</evidence>
<evidence type="ECO:0000256" key="4">
    <source>
        <dbReference type="ARBA" id="ARBA00020963"/>
    </source>
</evidence>
<accession>A0A516G6T2</accession>
<dbReference type="EC" id="2.5.1.17" evidence="3 14"/>
<evidence type="ECO:0000256" key="13">
    <source>
        <dbReference type="ARBA" id="ARBA00048692"/>
    </source>
</evidence>
<evidence type="ECO:0000256" key="11">
    <source>
        <dbReference type="ARBA" id="ARBA00033354"/>
    </source>
</evidence>
<dbReference type="EMBL" id="CP041616">
    <property type="protein sequence ID" value="QDO87228.1"/>
    <property type="molecule type" value="Genomic_DNA"/>
</dbReference>
<dbReference type="UniPathway" id="UPA00148">
    <property type="reaction ID" value="UER00233"/>
</dbReference>
<evidence type="ECO:0000256" key="6">
    <source>
        <dbReference type="ARBA" id="ARBA00022679"/>
    </source>
</evidence>
<dbReference type="InterPro" id="IPR016030">
    <property type="entry name" value="CblAdoTrfase-like"/>
</dbReference>
<dbReference type="AlphaFoldDB" id="A0A516G6T2"/>
<dbReference type="InterPro" id="IPR036451">
    <property type="entry name" value="CblAdoTrfase-like_sf"/>
</dbReference>